<organism evidence="2 3">
    <name type="scientific">Triticum turgidum subsp. durum</name>
    <name type="common">Durum wheat</name>
    <name type="synonym">Triticum durum</name>
    <dbReference type="NCBI Taxonomy" id="4567"/>
    <lineage>
        <taxon>Eukaryota</taxon>
        <taxon>Viridiplantae</taxon>
        <taxon>Streptophyta</taxon>
        <taxon>Embryophyta</taxon>
        <taxon>Tracheophyta</taxon>
        <taxon>Spermatophyta</taxon>
        <taxon>Magnoliopsida</taxon>
        <taxon>Liliopsida</taxon>
        <taxon>Poales</taxon>
        <taxon>Poaceae</taxon>
        <taxon>BOP clade</taxon>
        <taxon>Pooideae</taxon>
        <taxon>Triticodae</taxon>
        <taxon>Triticeae</taxon>
        <taxon>Triticinae</taxon>
        <taxon>Triticum</taxon>
    </lineage>
</organism>
<protein>
    <submittedName>
        <fullName evidence="2">Uncharacterized protein</fullName>
    </submittedName>
</protein>
<dbReference type="EMBL" id="LT934119">
    <property type="protein sequence ID" value="VAI13554.1"/>
    <property type="molecule type" value="Genomic_DNA"/>
</dbReference>
<evidence type="ECO:0000313" key="3">
    <source>
        <dbReference type="Proteomes" id="UP000324705"/>
    </source>
</evidence>
<sequence length="77" mass="8238">MTLCQANEVRTEARLMLHLTGVAVEESESGDDDFMPSKKAHNRSKGCESSKNGRLNLTFASDSEGIDNPLIALGGSV</sequence>
<evidence type="ECO:0000313" key="2">
    <source>
        <dbReference type="EMBL" id="VAI13554.1"/>
    </source>
</evidence>
<keyword evidence="3" id="KW-1185">Reference proteome</keyword>
<dbReference type="OMA" id="NRSKGCE"/>
<evidence type="ECO:0000256" key="1">
    <source>
        <dbReference type="SAM" id="MobiDB-lite"/>
    </source>
</evidence>
<proteinExistence type="predicted"/>
<dbReference type="Gramene" id="TRITD5Av1G034470.1">
    <property type="protein sequence ID" value="TRITD5Av1G034470.1"/>
    <property type="gene ID" value="TRITD5Av1G034470"/>
</dbReference>
<reference evidence="2 3" key="1">
    <citation type="submission" date="2017-09" db="EMBL/GenBank/DDBJ databases">
        <authorList>
            <consortium name="International Durum Wheat Genome Sequencing Consortium (IDWGSC)"/>
            <person name="Milanesi L."/>
        </authorList>
    </citation>
    <scope>NUCLEOTIDE SEQUENCE [LARGE SCALE GENOMIC DNA]</scope>
    <source>
        <strain evidence="3">cv. Svevo</strain>
    </source>
</reference>
<feature type="region of interest" description="Disordered" evidence="1">
    <location>
        <begin position="28"/>
        <end position="50"/>
    </location>
</feature>
<accession>A0A9R0TGU8</accession>
<gene>
    <name evidence="2" type="ORF">TRITD_5Av1G034470</name>
</gene>
<name>A0A9R0TGU8_TRITD</name>
<dbReference type="AlphaFoldDB" id="A0A9R0TGU8"/>
<dbReference type="Proteomes" id="UP000324705">
    <property type="component" value="Chromosome 5A"/>
</dbReference>